<sequence>MNNEKLMDANYFFCFCYAVKFDTIIGNLVCSCQFNKIIGIFTDMHITNPWQLFLTKVNP</sequence>
<gene>
    <name evidence="1" type="ORF">SAMN05444487_105124</name>
</gene>
<dbReference type="STRING" id="1048340.SAMN05444487_105124"/>
<dbReference type="EMBL" id="FNNQ01000005">
    <property type="protein sequence ID" value="SDW68324.1"/>
    <property type="molecule type" value="Genomic_DNA"/>
</dbReference>
<reference evidence="1 2" key="1">
    <citation type="submission" date="2016-10" db="EMBL/GenBank/DDBJ databases">
        <authorList>
            <person name="de Groot N.N."/>
        </authorList>
    </citation>
    <scope>NUCLEOTIDE SEQUENCE [LARGE SCALE GENOMIC DNA]</scope>
    <source>
        <strain evidence="1 2">DSM 45610</strain>
    </source>
</reference>
<organism evidence="1 2">
    <name type="scientific">Marininema mesophilum</name>
    <dbReference type="NCBI Taxonomy" id="1048340"/>
    <lineage>
        <taxon>Bacteria</taxon>
        <taxon>Bacillati</taxon>
        <taxon>Bacillota</taxon>
        <taxon>Bacilli</taxon>
        <taxon>Bacillales</taxon>
        <taxon>Thermoactinomycetaceae</taxon>
        <taxon>Marininema</taxon>
    </lineage>
</organism>
<name>A0A1H2VK47_9BACL</name>
<dbReference type="Proteomes" id="UP000198534">
    <property type="component" value="Unassembled WGS sequence"/>
</dbReference>
<dbReference type="AlphaFoldDB" id="A0A1H2VK47"/>
<keyword evidence="2" id="KW-1185">Reference proteome</keyword>
<proteinExistence type="predicted"/>
<evidence type="ECO:0000313" key="2">
    <source>
        <dbReference type="Proteomes" id="UP000198534"/>
    </source>
</evidence>
<evidence type="ECO:0000313" key="1">
    <source>
        <dbReference type="EMBL" id="SDW68324.1"/>
    </source>
</evidence>
<protein>
    <submittedName>
        <fullName evidence="1">Uncharacterized protein</fullName>
    </submittedName>
</protein>
<accession>A0A1H2VK47</accession>